<dbReference type="PANTHER" id="PTHR12532:SF0">
    <property type="entry name" value="TRANSLATIONAL ACTIVATOR OF CYTOCHROME C OXIDASE 1"/>
    <property type="match status" value="1"/>
</dbReference>
<dbReference type="InterPro" id="IPR049083">
    <property type="entry name" value="TACO1_YebC_N"/>
</dbReference>
<dbReference type="FunFam" id="1.10.10.200:FF:000002">
    <property type="entry name" value="Probable transcriptional regulatory protein CLM62_37755"/>
    <property type="match status" value="1"/>
</dbReference>
<evidence type="ECO:0000313" key="6">
    <source>
        <dbReference type="Proteomes" id="UP001107558"/>
    </source>
</evidence>
<dbReference type="EMBL" id="JADBJN010000001">
    <property type="protein sequence ID" value="KAG5684311.1"/>
    <property type="molecule type" value="Genomic_DNA"/>
</dbReference>
<dbReference type="InterPro" id="IPR017856">
    <property type="entry name" value="Integrase-like_N"/>
</dbReference>
<evidence type="ECO:0000259" key="4">
    <source>
        <dbReference type="Pfam" id="PF20772"/>
    </source>
</evidence>
<evidence type="ECO:0000313" key="5">
    <source>
        <dbReference type="EMBL" id="KAG5684311.1"/>
    </source>
</evidence>
<dbReference type="InterPro" id="IPR002876">
    <property type="entry name" value="Transcrip_reg_TACO1-like"/>
</dbReference>
<organism evidence="5 6">
    <name type="scientific">Polypedilum vanderplanki</name>
    <name type="common">Sleeping chironomid midge</name>
    <dbReference type="NCBI Taxonomy" id="319348"/>
    <lineage>
        <taxon>Eukaryota</taxon>
        <taxon>Metazoa</taxon>
        <taxon>Ecdysozoa</taxon>
        <taxon>Arthropoda</taxon>
        <taxon>Hexapoda</taxon>
        <taxon>Insecta</taxon>
        <taxon>Pterygota</taxon>
        <taxon>Neoptera</taxon>
        <taxon>Endopterygota</taxon>
        <taxon>Diptera</taxon>
        <taxon>Nematocera</taxon>
        <taxon>Chironomoidea</taxon>
        <taxon>Chironomidae</taxon>
        <taxon>Chironominae</taxon>
        <taxon>Polypedilum</taxon>
        <taxon>Polypedilum</taxon>
    </lineage>
</organism>
<dbReference type="GO" id="GO:0005739">
    <property type="term" value="C:mitochondrion"/>
    <property type="evidence" value="ECO:0007669"/>
    <property type="project" value="UniProtKB-SubCell"/>
</dbReference>
<dbReference type="InterPro" id="IPR029072">
    <property type="entry name" value="YebC-like"/>
</dbReference>
<accession>A0A9J6CR09</accession>
<evidence type="ECO:0000256" key="2">
    <source>
        <dbReference type="ARBA" id="ARBA00008724"/>
    </source>
</evidence>
<feature type="domain" description="TACO1/YebC-like second and third" evidence="3">
    <location>
        <begin position="102"/>
        <end position="263"/>
    </location>
</feature>
<dbReference type="InterPro" id="IPR026564">
    <property type="entry name" value="Transcrip_reg_TACO1-like_dom3"/>
</dbReference>
<dbReference type="SUPFAM" id="SSF75625">
    <property type="entry name" value="YebC-like"/>
    <property type="match status" value="1"/>
</dbReference>
<name>A0A9J6CR09_POLVA</name>
<comment type="subcellular location">
    <subcellularLocation>
        <location evidence="1">Mitochondrion</location>
    </subcellularLocation>
</comment>
<sequence length="267" mass="30929">MIRQINLCAVTSCQRLFVRNAGHSKWVNIRHIKAAKDQEKSVVFMKYARAMRLAVQEKNQPDPALNSKLASLIAEALKKNMPMATINKNLEKFKNQQVQIKKFHFELKCANRIFLIAEYYTENLTGLKQNMNIVTRKEVKTQQSNCKHMFQEIGIIQISLPDTTAKSASEFEDKITEDAIECDAQEVDEINFDEKSAIITCNPEYIDKVKGDLLKRNYIIENSEVIFIPESTIEINEEERKNYNSLLKRLTQLEGFEKVYSNIENIE</sequence>
<proteinExistence type="inferred from homology"/>
<dbReference type="Proteomes" id="UP001107558">
    <property type="component" value="Chromosome 1"/>
</dbReference>
<dbReference type="Gene3D" id="1.10.10.200">
    <property type="match status" value="1"/>
</dbReference>
<dbReference type="Pfam" id="PF01709">
    <property type="entry name" value="Transcrip_reg"/>
    <property type="match status" value="1"/>
</dbReference>
<dbReference type="Gene3D" id="3.30.70.980">
    <property type="match status" value="2"/>
</dbReference>
<keyword evidence="6" id="KW-1185">Reference proteome</keyword>
<dbReference type="PANTHER" id="PTHR12532">
    <property type="entry name" value="TRANSLATIONAL ACTIVATOR OF CYTOCHROME C OXIDASE 1"/>
    <property type="match status" value="1"/>
</dbReference>
<evidence type="ECO:0000256" key="1">
    <source>
        <dbReference type="ARBA" id="ARBA00004173"/>
    </source>
</evidence>
<dbReference type="OrthoDB" id="2017544at2759"/>
<dbReference type="AlphaFoldDB" id="A0A9J6CR09"/>
<comment type="caution">
    <text evidence="5">The sequence shown here is derived from an EMBL/GenBank/DDBJ whole genome shotgun (WGS) entry which is preliminary data.</text>
</comment>
<protein>
    <submittedName>
        <fullName evidence="5">Uncharacterized protein</fullName>
    </submittedName>
</protein>
<dbReference type="Pfam" id="PF20772">
    <property type="entry name" value="TACO1_YebC_N"/>
    <property type="match status" value="1"/>
</dbReference>
<evidence type="ECO:0000259" key="3">
    <source>
        <dbReference type="Pfam" id="PF01709"/>
    </source>
</evidence>
<comment type="similarity">
    <text evidence="2">Belongs to the TACO1 family.</text>
</comment>
<dbReference type="InterPro" id="IPR048300">
    <property type="entry name" value="TACO1_YebC-like_2nd/3rd_dom"/>
</dbReference>
<feature type="domain" description="TACO1/YebC-like N-terminal" evidence="4">
    <location>
        <begin position="24"/>
        <end position="95"/>
    </location>
</feature>
<gene>
    <name evidence="5" type="ORF">PVAND_013546</name>
</gene>
<reference evidence="5" key="1">
    <citation type="submission" date="2021-03" db="EMBL/GenBank/DDBJ databases">
        <title>Chromosome level genome of the anhydrobiotic midge Polypedilum vanderplanki.</title>
        <authorList>
            <person name="Yoshida Y."/>
            <person name="Kikawada T."/>
            <person name="Gusev O."/>
        </authorList>
    </citation>
    <scope>NUCLEOTIDE SEQUENCE</scope>
    <source>
        <strain evidence="5">NIAS01</strain>
        <tissue evidence="5">Whole body or cell culture</tissue>
    </source>
</reference>